<dbReference type="EMBL" id="QKYN01000184">
    <property type="protein sequence ID" value="RAG81026.1"/>
    <property type="molecule type" value="Genomic_DNA"/>
</dbReference>
<dbReference type="AlphaFoldDB" id="A0A2X0ITX8"/>
<evidence type="ECO:0000313" key="2">
    <source>
        <dbReference type="EMBL" id="RAG81026.1"/>
    </source>
</evidence>
<evidence type="ECO:0000256" key="1">
    <source>
        <dbReference type="SAM" id="SignalP"/>
    </source>
</evidence>
<keyword evidence="3" id="KW-1185">Reference proteome</keyword>
<comment type="caution">
    <text evidence="2">The sequence shown here is derived from an EMBL/GenBank/DDBJ whole genome shotgun (WGS) entry which is preliminary data.</text>
</comment>
<sequence length="178" mass="17489">MVAVGGLVAVGCSAAAAAPHPAAAAHGDRTVRMVAYANNDGPTASVVVTGAVGDYGQAVSVYPDGSIDPEHNSQLSLKLSHGSFRLDTGALDKAFVAAMASEFPSDKTTCSGHVAVTQRVSVVPGSGTGAYRGIGGAFTLTVALDEVDAVSAAQPCTGGAAFLSQVILISGQGSVSLG</sequence>
<protein>
    <recommendedName>
        <fullName evidence="4">Lipoprotein</fullName>
    </recommendedName>
</protein>
<dbReference type="Proteomes" id="UP000248889">
    <property type="component" value="Unassembled WGS sequence"/>
</dbReference>
<organism evidence="2 3">
    <name type="scientific">Streptacidiphilus pinicola</name>
    <dbReference type="NCBI Taxonomy" id="2219663"/>
    <lineage>
        <taxon>Bacteria</taxon>
        <taxon>Bacillati</taxon>
        <taxon>Actinomycetota</taxon>
        <taxon>Actinomycetes</taxon>
        <taxon>Kitasatosporales</taxon>
        <taxon>Streptomycetaceae</taxon>
        <taxon>Streptacidiphilus</taxon>
    </lineage>
</organism>
<keyword evidence="1" id="KW-0732">Signal</keyword>
<evidence type="ECO:0000313" key="3">
    <source>
        <dbReference type="Proteomes" id="UP000248889"/>
    </source>
</evidence>
<reference evidence="2 3" key="1">
    <citation type="submission" date="2018-06" db="EMBL/GenBank/DDBJ databases">
        <title>Streptacidiphilus pinicola sp. nov., isolated from pine grove soil.</title>
        <authorList>
            <person name="Roh S.G."/>
            <person name="Park S."/>
            <person name="Kim M.-K."/>
            <person name="Yun B.-R."/>
            <person name="Park J."/>
            <person name="Kim M.J."/>
            <person name="Kim Y.S."/>
            <person name="Kim S.B."/>
        </authorList>
    </citation>
    <scope>NUCLEOTIDE SEQUENCE [LARGE SCALE GENOMIC DNA]</scope>
    <source>
        <strain evidence="2 3">MMS16-CNU450</strain>
    </source>
</reference>
<feature type="chain" id="PRO_5016126056" description="Lipoprotein" evidence="1">
    <location>
        <begin position="25"/>
        <end position="178"/>
    </location>
</feature>
<accession>A0A2X0ITX8</accession>
<name>A0A2X0ITX8_9ACTN</name>
<evidence type="ECO:0008006" key="4">
    <source>
        <dbReference type="Google" id="ProtNLM"/>
    </source>
</evidence>
<gene>
    <name evidence="2" type="ORF">DN069_35065</name>
</gene>
<feature type="signal peptide" evidence="1">
    <location>
        <begin position="1"/>
        <end position="24"/>
    </location>
</feature>
<proteinExistence type="predicted"/>